<proteinExistence type="predicted"/>
<comment type="caution">
    <text evidence="1">The sequence shown here is derived from an EMBL/GenBank/DDBJ whole genome shotgun (WGS) entry which is preliminary data.</text>
</comment>
<reference evidence="1 2" key="1">
    <citation type="submission" date="2023-12" db="EMBL/GenBank/DDBJ databases">
        <title>Baltic Sea Cyanobacteria.</title>
        <authorList>
            <person name="Delbaje E."/>
            <person name="Fewer D.P."/>
            <person name="Shishido T.K."/>
        </authorList>
    </citation>
    <scope>NUCLEOTIDE SEQUENCE [LARGE SCALE GENOMIC DNA]</scope>
    <source>
        <strain evidence="1 2">UHCC 0370</strain>
    </source>
</reference>
<sequence length="64" mass="7338">MRYFIKLKNHLLLHKPAIAISFHKPTIATHLKSNSDRLFSQTHSMLKAIAPSTNNDRTSPQIKQ</sequence>
<organism evidence="1 2">
    <name type="scientific">Pseudanabaena galeata UHCC 0370</name>
    <dbReference type="NCBI Taxonomy" id="3110310"/>
    <lineage>
        <taxon>Bacteria</taxon>
        <taxon>Bacillati</taxon>
        <taxon>Cyanobacteriota</taxon>
        <taxon>Cyanophyceae</taxon>
        <taxon>Pseudanabaenales</taxon>
        <taxon>Pseudanabaenaceae</taxon>
        <taxon>Pseudanabaena</taxon>
    </lineage>
</organism>
<gene>
    <name evidence="1" type="ORF">VB774_17830</name>
</gene>
<evidence type="ECO:0000313" key="1">
    <source>
        <dbReference type="EMBL" id="MEA5479484.1"/>
    </source>
</evidence>
<dbReference type="RefSeq" id="WP_323262697.1">
    <property type="nucleotide sequence ID" value="NZ_JAYGIE010000091.1"/>
</dbReference>
<protein>
    <submittedName>
        <fullName evidence="1">Uncharacterized protein</fullName>
    </submittedName>
</protein>
<keyword evidence="2" id="KW-1185">Reference proteome</keyword>
<dbReference type="Proteomes" id="UP001301388">
    <property type="component" value="Unassembled WGS sequence"/>
</dbReference>
<name>A0ABU5TMK5_9CYAN</name>
<dbReference type="EMBL" id="JAYGIE010000091">
    <property type="protein sequence ID" value="MEA5479484.1"/>
    <property type="molecule type" value="Genomic_DNA"/>
</dbReference>
<evidence type="ECO:0000313" key="2">
    <source>
        <dbReference type="Proteomes" id="UP001301388"/>
    </source>
</evidence>
<accession>A0ABU5TMK5</accession>